<organism evidence="2 3">
    <name type="scientific">Scophthalmus maximus</name>
    <name type="common">Turbot</name>
    <name type="synonym">Psetta maxima</name>
    <dbReference type="NCBI Taxonomy" id="52904"/>
    <lineage>
        <taxon>Eukaryota</taxon>
        <taxon>Metazoa</taxon>
        <taxon>Chordata</taxon>
        <taxon>Craniata</taxon>
        <taxon>Vertebrata</taxon>
        <taxon>Euteleostomi</taxon>
        <taxon>Actinopterygii</taxon>
        <taxon>Neopterygii</taxon>
        <taxon>Teleostei</taxon>
        <taxon>Neoteleostei</taxon>
        <taxon>Acanthomorphata</taxon>
        <taxon>Carangaria</taxon>
        <taxon>Pleuronectiformes</taxon>
        <taxon>Pleuronectoidei</taxon>
        <taxon>Scophthalmidae</taxon>
        <taxon>Scophthalmus</taxon>
    </lineage>
</organism>
<comment type="caution">
    <text evidence="2">The sequence shown here is derived from an EMBL/GenBank/DDBJ whole genome shotgun (WGS) entry which is preliminary data.</text>
</comment>
<evidence type="ECO:0000256" key="1">
    <source>
        <dbReference type="SAM" id="MobiDB-lite"/>
    </source>
</evidence>
<name>A0A6A4TA65_SCOMX</name>
<evidence type="ECO:0000313" key="3">
    <source>
        <dbReference type="Proteomes" id="UP000438429"/>
    </source>
</evidence>
<dbReference type="EMBL" id="VEVO01000005">
    <property type="protein sequence ID" value="KAF0041749.1"/>
    <property type="molecule type" value="Genomic_DNA"/>
</dbReference>
<proteinExistence type="predicted"/>
<feature type="compositionally biased region" description="Polar residues" evidence="1">
    <location>
        <begin position="79"/>
        <end position="91"/>
    </location>
</feature>
<protein>
    <submittedName>
        <fullName evidence="2">Uncharacterized protein</fullName>
    </submittedName>
</protein>
<accession>A0A6A4TA65</accession>
<reference evidence="2 3" key="1">
    <citation type="submission" date="2019-06" db="EMBL/GenBank/DDBJ databases">
        <title>Draft genomes of female and male turbot (Scophthalmus maximus).</title>
        <authorList>
            <person name="Xu H."/>
            <person name="Xu X.-W."/>
            <person name="Shao C."/>
            <person name="Chen S."/>
        </authorList>
    </citation>
    <scope>NUCLEOTIDE SEQUENCE [LARGE SCALE GENOMIC DNA]</scope>
    <source>
        <strain evidence="2">Ysfricsl-2016a</strain>
        <tissue evidence="2">Blood</tissue>
    </source>
</reference>
<gene>
    <name evidence="2" type="ORF">F2P81_005281</name>
</gene>
<dbReference type="AlphaFoldDB" id="A0A6A4TA65"/>
<evidence type="ECO:0000313" key="2">
    <source>
        <dbReference type="EMBL" id="KAF0041749.1"/>
    </source>
</evidence>
<feature type="region of interest" description="Disordered" evidence="1">
    <location>
        <begin position="44"/>
        <end position="107"/>
    </location>
</feature>
<sequence>MMHYRSISIYSLFSIVEPLSLWSHRISAACMAFVSDLSRSVGRCSDAGMENSTEDKRPLSLTRRAGRRRGPYATRPPRDTSTAQRVTSRFTNRAAATIDRSTSHNGETGGLNIGGDFKCCDIFSPPLSIPLS</sequence>
<dbReference type="Proteomes" id="UP000438429">
    <property type="component" value="Unassembled WGS sequence"/>
</dbReference>